<protein>
    <submittedName>
        <fullName evidence="1">Uncharacterized protein</fullName>
    </submittedName>
</protein>
<name>A0A423PGS7_9GAMM</name>
<dbReference type="Proteomes" id="UP000283993">
    <property type="component" value="Unassembled WGS sequence"/>
</dbReference>
<sequence>MAATMTDTVYIFGTGRSLLALDAEERAYLDAHPRTLGMNRYYLHYERLGILPRMLFLSDFNYYADLILRRCIERLQHLGHALPYYVSETYPQFYRTPAWRHPVRKRRLRRQLMQQHGYRPEPLPAYDHLVPFPVSNEAPRFHWARDLSQPLYHRRGSLTVAINLVNILHPGCDVKLLGIDLSDAGYFYDEMITDSNRDLWVDDKYDRSVREGRHANARPKRHDDFTLCDAMRAVRGEFDRQGRRLLCCNPRSLLVTDGVLDSAPVID</sequence>
<organism evidence="1 2">
    <name type="scientific">Salinisphaera orenii MK-B5</name>
    <dbReference type="NCBI Taxonomy" id="856730"/>
    <lineage>
        <taxon>Bacteria</taxon>
        <taxon>Pseudomonadati</taxon>
        <taxon>Pseudomonadota</taxon>
        <taxon>Gammaproteobacteria</taxon>
        <taxon>Salinisphaerales</taxon>
        <taxon>Salinisphaeraceae</taxon>
        <taxon>Salinisphaera</taxon>
    </lineage>
</organism>
<dbReference type="EMBL" id="AYKH01000041">
    <property type="protein sequence ID" value="ROO24743.1"/>
    <property type="molecule type" value="Genomic_DNA"/>
</dbReference>
<dbReference type="RefSeq" id="WP_123631981.1">
    <property type="nucleotide sequence ID" value="NZ_AYKH01000041.1"/>
</dbReference>
<reference evidence="1 2" key="1">
    <citation type="submission" date="2013-10" db="EMBL/GenBank/DDBJ databases">
        <title>Salinisphaera orenii MK-B5 Genome Sequencing.</title>
        <authorList>
            <person name="Lai Q."/>
            <person name="Li C."/>
            <person name="Shao Z."/>
        </authorList>
    </citation>
    <scope>NUCLEOTIDE SEQUENCE [LARGE SCALE GENOMIC DNA]</scope>
    <source>
        <strain evidence="1 2">MK-B5</strain>
    </source>
</reference>
<accession>A0A423PGS7</accession>
<proteinExistence type="predicted"/>
<keyword evidence="2" id="KW-1185">Reference proteome</keyword>
<dbReference type="AlphaFoldDB" id="A0A423PGS7"/>
<comment type="caution">
    <text evidence="1">The sequence shown here is derived from an EMBL/GenBank/DDBJ whole genome shotgun (WGS) entry which is preliminary data.</text>
</comment>
<evidence type="ECO:0000313" key="2">
    <source>
        <dbReference type="Proteomes" id="UP000283993"/>
    </source>
</evidence>
<evidence type="ECO:0000313" key="1">
    <source>
        <dbReference type="EMBL" id="ROO24743.1"/>
    </source>
</evidence>
<gene>
    <name evidence="1" type="ORF">SAOR_14035</name>
</gene>